<dbReference type="InterPro" id="IPR018108">
    <property type="entry name" value="MCP_transmembrane"/>
</dbReference>
<keyword evidence="4 5" id="KW-0472">Membrane</keyword>
<evidence type="ECO:0000256" key="4">
    <source>
        <dbReference type="ARBA" id="ARBA00023136"/>
    </source>
</evidence>
<dbReference type="GO" id="GO:0001409">
    <property type="term" value="F:guanine nucleotide transmembrane transporter activity"/>
    <property type="evidence" value="ECO:0007669"/>
    <property type="project" value="TreeGrafter"/>
</dbReference>
<dbReference type="GO" id="GO:0016020">
    <property type="term" value="C:membrane"/>
    <property type="evidence" value="ECO:0007669"/>
    <property type="project" value="UniProtKB-SubCell"/>
</dbReference>
<feature type="repeat" description="Solcar" evidence="5">
    <location>
        <begin position="162"/>
        <end position="242"/>
    </location>
</feature>
<dbReference type="InterPro" id="IPR023395">
    <property type="entry name" value="MCP_dom_sf"/>
</dbReference>
<evidence type="ECO:0000256" key="6">
    <source>
        <dbReference type="RuleBase" id="RU000488"/>
    </source>
</evidence>
<dbReference type="AlphaFoldDB" id="A0A7J6U819"/>
<evidence type="ECO:0000313" key="9">
    <source>
        <dbReference type="Proteomes" id="UP000553632"/>
    </source>
</evidence>
<feature type="transmembrane region" description="Helical" evidence="7">
    <location>
        <begin position="384"/>
        <end position="406"/>
    </location>
</feature>
<proteinExistence type="inferred from homology"/>
<feature type="transmembrane region" description="Helical" evidence="7">
    <location>
        <begin position="349"/>
        <end position="372"/>
    </location>
</feature>
<dbReference type="Pfam" id="PF00335">
    <property type="entry name" value="Tetraspanin"/>
    <property type="match status" value="1"/>
</dbReference>
<dbReference type="Proteomes" id="UP000553632">
    <property type="component" value="Unassembled WGS sequence"/>
</dbReference>
<accession>A0A7J6U819</accession>
<dbReference type="PANTHER" id="PTHR46974">
    <property type="entry name" value="MITOCHONDRIAL GTP/GDP CARRIER PROTEIN 1"/>
    <property type="match status" value="1"/>
</dbReference>
<protein>
    <submittedName>
        <fullName evidence="8">Uncharacterized protein</fullName>
    </submittedName>
</protein>
<dbReference type="Gene3D" id="1.50.40.10">
    <property type="entry name" value="Mitochondrial carrier domain"/>
    <property type="match status" value="1"/>
</dbReference>
<organism evidence="8 9">
    <name type="scientific">Perkinsus olseni</name>
    <name type="common">Perkinsus atlanticus</name>
    <dbReference type="NCBI Taxonomy" id="32597"/>
    <lineage>
        <taxon>Eukaryota</taxon>
        <taxon>Sar</taxon>
        <taxon>Alveolata</taxon>
        <taxon>Perkinsozoa</taxon>
        <taxon>Perkinsea</taxon>
        <taxon>Perkinsida</taxon>
        <taxon>Perkinsidae</taxon>
        <taxon>Perkinsus</taxon>
    </lineage>
</organism>
<dbReference type="EMBL" id="JABANO010005846">
    <property type="protein sequence ID" value="KAF4752781.1"/>
    <property type="molecule type" value="Genomic_DNA"/>
</dbReference>
<feature type="repeat" description="Solcar" evidence="5">
    <location>
        <begin position="254"/>
        <end position="335"/>
    </location>
</feature>
<keyword evidence="9" id="KW-1185">Reference proteome</keyword>
<keyword evidence="2 5" id="KW-0812">Transmembrane</keyword>
<evidence type="ECO:0000256" key="3">
    <source>
        <dbReference type="ARBA" id="ARBA00022989"/>
    </source>
</evidence>
<comment type="subcellular location">
    <subcellularLocation>
        <location evidence="1">Membrane</location>
        <topology evidence="1">Multi-pass membrane protein</topology>
    </subcellularLocation>
</comment>
<evidence type="ECO:0000313" key="8">
    <source>
        <dbReference type="EMBL" id="KAF4752781.1"/>
    </source>
</evidence>
<feature type="transmembrane region" description="Helical" evidence="7">
    <location>
        <begin position="413"/>
        <end position="440"/>
    </location>
</feature>
<dbReference type="InterPro" id="IPR053042">
    <property type="entry name" value="Mito_GTP/GDP_Carrier"/>
</dbReference>
<comment type="similarity">
    <text evidence="6">Belongs to the mitochondrial carrier (TC 2.A.29) family.</text>
</comment>
<dbReference type="InterPro" id="IPR018499">
    <property type="entry name" value="Tetraspanin/Peripherin"/>
</dbReference>
<name>A0A7J6U819_PEROL</name>
<evidence type="ECO:0000256" key="1">
    <source>
        <dbReference type="ARBA" id="ARBA00004141"/>
    </source>
</evidence>
<keyword evidence="6" id="KW-0813">Transport</keyword>
<evidence type="ECO:0000256" key="5">
    <source>
        <dbReference type="PROSITE-ProRule" id="PRU00282"/>
    </source>
</evidence>
<evidence type="ECO:0000256" key="2">
    <source>
        <dbReference type="ARBA" id="ARBA00022692"/>
    </source>
</evidence>
<dbReference type="SUPFAM" id="SSF103506">
    <property type="entry name" value="Mitochondrial carrier"/>
    <property type="match status" value="1"/>
</dbReference>
<dbReference type="GO" id="GO:0005739">
    <property type="term" value="C:mitochondrion"/>
    <property type="evidence" value="ECO:0007669"/>
    <property type="project" value="TreeGrafter"/>
</dbReference>
<reference evidence="8 9" key="1">
    <citation type="submission" date="2020-04" db="EMBL/GenBank/DDBJ databases">
        <title>Perkinsus olseni comparative genomics.</title>
        <authorList>
            <person name="Bogema D.R."/>
        </authorList>
    </citation>
    <scope>NUCLEOTIDE SEQUENCE [LARGE SCALE GENOMIC DNA]</scope>
    <source>
        <strain evidence="8 9">ATCC PRA-207</strain>
    </source>
</reference>
<gene>
    <name evidence="8" type="ORF">FOZ63_015052</name>
</gene>
<comment type="caution">
    <text evidence="8">The sequence shown here is derived from an EMBL/GenBank/DDBJ whole genome shotgun (WGS) entry which is preliminary data.</text>
</comment>
<dbReference type="PANTHER" id="PTHR46974:SF1">
    <property type="entry name" value="MITOCHONDRIAL GTP_GDP CARRIER PROTEIN 1"/>
    <property type="match status" value="1"/>
</dbReference>
<evidence type="ECO:0000256" key="7">
    <source>
        <dbReference type="SAM" id="Phobius"/>
    </source>
</evidence>
<sequence>MLILDRTMDEERTAAKTIIIQRGRGYYRMHIAGDPWFEPRTTHFSVAQSGNKTYARVVGSGVAGMAELCIFYPVDTLAKRLMNSSVALNANNWQTVVFQQEAGSAAIGGVRGFVGKWAALFPGFGYGALYKISQRIYKFGGQPVLKETLDKCVFPSERSPTQQFWCNGISGSLIGAGEVVLLPFDVLKIKYQTNPEYRKLNFAQICQQEGLSSLYAGAGVTAARNIAGSFMLFGVNYAVKHSLTDGRTGKPGLVHFALSSTAGSVASILVACPLDVVKTRLQSGNYAGSSAFRIMADIAAKEGIGAFFKGSIPKVLSVGPKLTFSFTLAQLFSLPRKSLMGFCSGLSKFVHYIFDTIIFIIGAVMMSLSIYLLASNYEGFVEEWWVWVAVFAGAFLMVAAIIGCIAANSKNKLILWLYGIIPALVLILFLIAAIGASVYFSYTDRLADKSASELNTLDTDSNTYDVYDDIREVYGKLWDDQNCNVTCSVNSISTVDCGDAVCDDGKVEDWMNDWIEDASSGISGSSFELCRELSIDAKGIDGSVSAATGWCASNTAVISDANDWTLGFMIAFWVICGFLVIVLIANCILIRRRSKD</sequence>
<keyword evidence="3 7" id="KW-1133">Transmembrane helix</keyword>
<dbReference type="Pfam" id="PF00153">
    <property type="entry name" value="Mito_carr"/>
    <property type="match status" value="2"/>
</dbReference>
<feature type="transmembrane region" description="Helical" evidence="7">
    <location>
        <begin position="570"/>
        <end position="590"/>
    </location>
</feature>
<dbReference type="PROSITE" id="PS50920">
    <property type="entry name" value="SOLCAR"/>
    <property type="match status" value="2"/>
</dbReference>
<dbReference type="PRINTS" id="PR00259">
    <property type="entry name" value="TMFOUR"/>
</dbReference>